<feature type="compositionally biased region" description="Low complexity" evidence="7">
    <location>
        <begin position="61"/>
        <end position="72"/>
    </location>
</feature>
<gene>
    <name evidence="9" type="ORF">PIB30_050173</name>
</gene>
<evidence type="ECO:0000256" key="7">
    <source>
        <dbReference type="SAM" id="MobiDB-lite"/>
    </source>
</evidence>
<dbReference type="Proteomes" id="UP001341840">
    <property type="component" value="Unassembled WGS sequence"/>
</dbReference>
<name>A0ABU6RI83_9FABA</name>
<evidence type="ECO:0000256" key="6">
    <source>
        <dbReference type="RuleBase" id="RU363132"/>
    </source>
</evidence>
<keyword evidence="10" id="KW-1185">Reference proteome</keyword>
<reference evidence="9 10" key="1">
    <citation type="journal article" date="2023" name="Plants (Basel)">
        <title>Bridging the Gap: Combining Genomics and Transcriptomics Approaches to Understand Stylosanthes scabra, an Orphan Legume from the Brazilian Caatinga.</title>
        <authorList>
            <person name="Ferreira-Neto J.R.C."/>
            <person name="da Silva M.D."/>
            <person name="Binneck E."/>
            <person name="de Melo N.F."/>
            <person name="da Silva R.H."/>
            <person name="de Melo A.L.T.M."/>
            <person name="Pandolfi V."/>
            <person name="Bustamante F.O."/>
            <person name="Brasileiro-Vidal A.C."/>
            <person name="Benko-Iseppon A.M."/>
        </authorList>
    </citation>
    <scope>NUCLEOTIDE SEQUENCE [LARGE SCALE GENOMIC DNA]</scope>
    <source>
        <tissue evidence="9">Leaves</tissue>
    </source>
</reference>
<feature type="region of interest" description="Disordered" evidence="7">
    <location>
        <begin position="375"/>
        <end position="395"/>
    </location>
</feature>
<feature type="domain" description="Reticulon" evidence="8">
    <location>
        <begin position="154"/>
        <end position="305"/>
    </location>
</feature>
<evidence type="ECO:0000256" key="1">
    <source>
        <dbReference type="ARBA" id="ARBA00004477"/>
    </source>
</evidence>
<evidence type="ECO:0000259" key="8">
    <source>
        <dbReference type="PROSITE" id="PS50845"/>
    </source>
</evidence>
<accession>A0ABU6RI83</accession>
<keyword evidence="5" id="KW-0472">Membrane</keyword>
<evidence type="ECO:0000313" key="9">
    <source>
        <dbReference type="EMBL" id="MED6123543.1"/>
    </source>
</evidence>
<evidence type="ECO:0000256" key="5">
    <source>
        <dbReference type="ARBA" id="ARBA00023136"/>
    </source>
</evidence>
<dbReference type="EMBL" id="JASCZI010030551">
    <property type="protein sequence ID" value="MED6123543.1"/>
    <property type="molecule type" value="Genomic_DNA"/>
</dbReference>
<sequence>MDSSSSTLQKQQDPLPMSIDPAATTSPLRRSRTRLADRLLEPQDSPEPSVPRKRSKPGRGAQAAVAAALASPRKSRKPRRRSETEVRDEKDAMAEEVGKPRKRRNTVRSKKEKVNLVLQPPSISIPPKAEAEAEEGDEELVESGGDLERVGQVLSDLIMWKDVAKSTLWFGFGSLSLLSSCFSKGLNFSIFSAMSQLAIGFLGVSFIQNTICQRNQVEKKRDFKLKEDDILRLAKLILPTLNLTISVTRELFSGEPSMTLKVAPFLLLGAEYGHFITIWRLCAIGFFLSFTAPKLYSCYTEKINQRADRLTLWLLDTWCTCTHKKKLVASALIAFWNLSSIKTRIYTAFMLLVLFRYLKQHVVQQLDKGEEQVGEEEQQQATVVAPPAEKEPHPTVVVGTEEMETEKALVVVGTEEKEPREALVVSGEKELLKLGEK</sequence>
<keyword evidence="3 6" id="KW-0256">Endoplasmic reticulum</keyword>
<comment type="subcellular location">
    <subcellularLocation>
        <location evidence="1 6">Endoplasmic reticulum membrane</location>
        <topology evidence="1 6">Multi-pass membrane protein</topology>
    </subcellularLocation>
</comment>
<dbReference type="Pfam" id="PF02453">
    <property type="entry name" value="Reticulon"/>
    <property type="match status" value="1"/>
</dbReference>
<protein>
    <recommendedName>
        <fullName evidence="6">Reticulon-like protein</fullName>
    </recommendedName>
</protein>
<comment type="caution">
    <text evidence="9">The sequence shown here is derived from an EMBL/GenBank/DDBJ whole genome shotgun (WGS) entry which is preliminary data.</text>
</comment>
<dbReference type="PANTHER" id="PTHR46626">
    <property type="entry name" value="RETICULON-LIKE PROTEIN B17"/>
    <property type="match status" value="1"/>
</dbReference>
<organism evidence="9 10">
    <name type="scientific">Stylosanthes scabra</name>
    <dbReference type="NCBI Taxonomy" id="79078"/>
    <lineage>
        <taxon>Eukaryota</taxon>
        <taxon>Viridiplantae</taxon>
        <taxon>Streptophyta</taxon>
        <taxon>Embryophyta</taxon>
        <taxon>Tracheophyta</taxon>
        <taxon>Spermatophyta</taxon>
        <taxon>Magnoliopsida</taxon>
        <taxon>eudicotyledons</taxon>
        <taxon>Gunneridae</taxon>
        <taxon>Pentapetalae</taxon>
        <taxon>rosids</taxon>
        <taxon>fabids</taxon>
        <taxon>Fabales</taxon>
        <taxon>Fabaceae</taxon>
        <taxon>Papilionoideae</taxon>
        <taxon>50 kb inversion clade</taxon>
        <taxon>dalbergioids sensu lato</taxon>
        <taxon>Dalbergieae</taxon>
        <taxon>Pterocarpus clade</taxon>
        <taxon>Stylosanthes</taxon>
    </lineage>
</organism>
<feature type="compositionally biased region" description="Polar residues" evidence="7">
    <location>
        <begin position="1"/>
        <end position="12"/>
    </location>
</feature>
<keyword evidence="4" id="KW-1133">Transmembrane helix</keyword>
<dbReference type="InterPro" id="IPR044647">
    <property type="entry name" value="RTNLB17/18/21"/>
</dbReference>
<feature type="region of interest" description="Disordered" evidence="7">
    <location>
        <begin position="1"/>
        <end position="142"/>
    </location>
</feature>
<evidence type="ECO:0000313" key="10">
    <source>
        <dbReference type="Proteomes" id="UP001341840"/>
    </source>
</evidence>
<evidence type="ECO:0000256" key="2">
    <source>
        <dbReference type="ARBA" id="ARBA00022692"/>
    </source>
</evidence>
<evidence type="ECO:0000256" key="4">
    <source>
        <dbReference type="ARBA" id="ARBA00022989"/>
    </source>
</evidence>
<keyword evidence="2" id="KW-0812">Transmembrane</keyword>
<feature type="compositionally biased region" description="Basic and acidic residues" evidence="7">
    <location>
        <begin position="81"/>
        <end position="99"/>
    </location>
</feature>
<dbReference type="InterPro" id="IPR003388">
    <property type="entry name" value="Reticulon"/>
</dbReference>
<feature type="compositionally biased region" description="Acidic residues" evidence="7">
    <location>
        <begin position="132"/>
        <end position="141"/>
    </location>
</feature>
<dbReference type="PROSITE" id="PS50845">
    <property type="entry name" value="RETICULON"/>
    <property type="match status" value="1"/>
</dbReference>
<feature type="compositionally biased region" description="Basic residues" evidence="7">
    <location>
        <begin position="100"/>
        <end position="111"/>
    </location>
</feature>
<dbReference type="PANTHER" id="PTHR46626:SF3">
    <property type="entry name" value="RETICULON-LIKE PROTEIN"/>
    <property type="match status" value="1"/>
</dbReference>
<proteinExistence type="predicted"/>
<evidence type="ECO:0000256" key="3">
    <source>
        <dbReference type="ARBA" id="ARBA00022824"/>
    </source>
</evidence>